<dbReference type="Proteomes" id="UP001235344">
    <property type="component" value="Chromosome"/>
</dbReference>
<keyword evidence="1" id="KW-0472">Membrane</keyword>
<keyword evidence="1" id="KW-1133">Transmembrane helix</keyword>
<evidence type="ECO:0000313" key="2">
    <source>
        <dbReference type="EMBL" id="WLI72215.1"/>
    </source>
</evidence>
<evidence type="ECO:0000256" key="1">
    <source>
        <dbReference type="SAM" id="Phobius"/>
    </source>
</evidence>
<sequence length="188" mass="20944">MLLGVTPLLMLWPPLRPLAAGLVLAAGLLVLWRLWRWRPWACRGRPDLLGLMVGYAWLGVGLLLLLLARAWWQQPHASATLHAFTIGALGTLASGIMLRQAILRAKARPEAETLLLPLALLFSLAALLRLLALDAGEGWLLLLWGSALAWSLAWGLAAWRLLHWCRRTVRRRLDPGQLPREGYRRAGP</sequence>
<keyword evidence="3" id="KW-1185">Reference proteome</keyword>
<reference evidence="2 3" key="1">
    <citation type="submission" date="2023-08" db="EMBL/GenBank/DDBJ databases">
        <title>Transcriptome Analysis of Halomonas alkalicola CICC 11012s to Identify the Genes Involved in Alkaline Tolerances.</title>
        <authorList>
            <person name="Zhai L."/>
        </authorList>
    </citation>
    <scope>NUCLEOTIDE SEQUENCE [LARGE SCALE GENOMIC DNA]</scope>
    <source>
        <strain evidence="2 3">CICC 11012s</strain>
    </source>
</reference>
<keyword evidence="1" id="KW-0812">Transmembrane</keyword>
<proteinExistence type="predicted"/>
<name>A0ABY9H179_9GAMM</name>
<evidence type="ECO:0000313" key="3">
    <source>
        <dbReference type="Proteomes" id="UP001235344"/>
    </source>
</evidence>
<dbReference type="EMBL" id="CP131913">
    <property type="protein sequence ID" value="WLI72215.1"/>
    <property type="molecule type" value="Genomic_DNA"/>
</dbReference>
<feature type="transmembrane region" description="Helical" evidence="1">
    <location>
        <begin position="80"/>
        <end position="102"/>
    </location>
</feature>
<gene>
    <name evidence="2" type="ORF">B6N23_10425</name>
</gene>
<feature type="transmembrane region" description="Helical" evidence="1">
    <location>
        <begin position="114"/>
        <end position="133"/>
    </location>
</feature>
<feature type="transmembrane region" description="Helical" evidence="1">
    <location>
        <begin position="139"/>
        <end position="162"/>
    </location>
</feature>
<feature type="transmembrane region" description="Helical" evidence="1">
    <location>
        <begin position="47"/>
        <end position="68"/>
    </location>
</feature>
<dbReference type="Pfam" id="PF05940">
    <property type="entry name" value="NnrS"/>
    <property type="match status" value="1"/>
</dbReference>
<protein>
    <submittedName>
        <fullName evidence="2">NnrS family protein</fullName>
    </submittedName>
</protein>
<dbReference type="RefSeq" id="WP_305498557.1">
    <property type="nucleotide sequence ID" value="NZ_CP131913.1"/>
</dbReference>
<organism evidence="2 3">
    <name type="scientific">Halomonas alkalicola</name>
    <dbReference type="NCBI Taxonomy" id="1930622"/>
    <lineage>
        <taxon>Bacteria</taxon>
        <taxon>Pseudomonadati</taxon>
        <taxon>Pseudomonadota</taxon>
        <taxon>Gammaproteobacteria</taxon>
        <taxon>Oceanospirillales</taxon>
        <taxon>Halomonadaceae</taxon>
        <taxon>Halomonas</taxon>
    </lineage>
</organism>
<feature type="transmembrane region" description="Helical" evidence="1">
    <location>
        <begin position="15"/>
        <end position="35"/>
    </location>
</feature>
<dbReference type="InterPro" id="IPR010266">
    <property type="entry name" value="NnrS"/>
</dbReference>
<accession>A0ABY9H179</accession>